<dbReference type="Pfam" id="PF02021">
    <property type="entry name" value="UPF0102"/>
    <property type="match status" value="1"/>
</dbReference>
<name>A0A172QUI1_9CORY</name>
<accession>A0A172QUI1</accession>
<comment type="similarity">
    <text evidence="1 2">Belongs to the UPF0102 family.</text>
</comment>
<dbReference type="Gene3D" id="3.40.1350.10">
    <property type="match status" value="1"/>
</dbReference>
<dbReference type="AlphaFoldDB" id="A0A172QUI1"/>
<dbReference type="GO" id="GO:0003676">
    <property type="term" value="F:nucleic acid binding"/>
    <property type="evidence" value="ECO:0007669"/>
    <property type="project" value="InterPro"/>
</dbReference>
<dbReference type="NCBIfam" id="NF009154">
    <property type="entry name" value="PRK12497.3-3"/>
    <property type="match status" value="1"/>
</dbReference>
<evidence type="ECO:0000256" key="2">
    <source>
        <dbReference type="HAMAP-Rule" id="MF_00048"/>
    </source>
</evidence>
<evidence type="ECO:0000256" key="1">
    <source>
        <dbReference type="ARBA" id="ARBA00006738"/>
    </source>
</evidence>
<gene>
    <name evidence="3" type="ORF">ccrud_08845</name>
</gene>
<keyword evidence="4" id="KW-1185">Reference proteome</keyword>
<dbReference type="InterPro" id="IPR003509">
    <property type="entry name" value="UPF0102_YraN-like"/>
</dbReference>
<dbReference type="PANTHER" id="PTHR34039:SF1">
    <property type="entry name" value="UPF0102 PROTEIN YRAN"/>
    <property type="match status" value="1"/>
</dbReference>
<dbReference type="RefSeq" id="WP_066566403.1">
    <property type="nucleotide sequence ID" value="NZ_CP015622.1"/>
</dbReference>
<evidence type="ECO:0000313" key="3">
    <source>
        <dbReference type="EMBL" id="ANE04300.1"/>
    </source>
</evidence>
<proteinExistence type="inferred from homology"/>
<dbReference type="KEGG" id="ccjz:ccrud_08845"/>
<protein>
    <recommendedName>
        <fullName evidence="2">UPF0102 protein ccrud_08845</fullName>
    </recommendedName>
</protein>
<organism evidence="3 4">
    <name type="scientific">Corynebacterium crudilactis</name>
    <dbReference type="NCBI Taxonomy" id="1652495"/>
    <lineage>
        <taxon>Bacteria</taxon>
        <taxon>Bacillati</taxon>
        <taxon>Actinomycetota</taxon>
        <taxon>Actinomycetes</taxon>
        <taxon>Mycobacteriales</taxon>
        <taxon>Corynebacteriaceae</taxon>
        <taxon>Corynebacterium</taxon>
    </lineage>
</organism>
<dbReference type="OrthoDB" id="9794876at2"/>
<sequence>MKTQKQFLGAFGEDLVLQQYMDQGAALVARNISYSCGEIDLIVQLKSGTIVFVEVKTRRGCEFGAAESVDCRKMTRMRRTAGRWLEGRPYFPVRFDVVSVILDPHTGSPEITVYEDVEHGAR</sequence>
<dbReference type="InterPro" id="IPR011335">
    <property type="entry name" value="Restrct_endonuc-II-like"/>
</dbReference>
<evidence type="ECO:0000313" key="4">
    <source>
        <dbReference type="Proteomes" id="UP000076929"/>
    </source>
</evidence>
<reference evidence="3 4" key="1">
    <citation type="submission" date="2016-05" db="EMBL/GenBank/DDBJ databases">
        <title>Complete genome sequence of Corynebacterium crudilactis, a new Corynebacterium species isolated from raw cow's milk.</title>
        <authorList>
            <person name="Christian R."/>
            <person name="Zimmermann J."/>
            <person name="Lipski A."/>
            <person name="Kalinowski J."/>
        </authorList>
    </citation>
    <scope>NUCLEOTIDE SEQUENCE [LARGE SCALE GENOMIC DNA]</scope>
    <source>
        <strain evidence="3 4">JZ16</strain>
    </source>
</reference>
<dbReference type="InterPro" id="IPR011856">
    <property type="entry name" value="tRNA_endonuc-like_dom_sf"/>
</dbReference>
<dbReference type="Proteomes" id="UP000076929">
    <property type="component" value="Chromosome"/>
</dbReference>
<dbReference type="PANTHER" id="PTHR34039">
    <property type="entry name" value="UPF0102 PROTEIN YRAN"/>
    <property type="match status" value="1"/>
</dbReference>
<dbReference type="HAMAP" id="MF_00048">
    <property type="entry name" value="UPF0102"/>
    <property type="match status" value="1"/>
</dbReference>
<dbReference type="STRING" id="1652495.ccrud_08845"/>
<dbReference type="EMBL" id="CP015622">
    <property type="protein sequence ID" value="ANE04300.1"/>
    <property type="molecule type" value="Genomic_DNA"/>
</dbReference>
<dbReference type="SUPFAM" id="SSF52980">
    <property type="entry name" value="Restriction endonuclease-like"/>
    <property type="match status" value="1"/>
</dbReference>